<evidence type="ECO:0000256" key="5">
    <source>
        <dbReference type="ARBA" id="ARBA00022741"/>
    </source>
</evidence>
<evidence type="ECO:0000313" key="12">
    <source>
        <dbReference type="Proteomes" id="UP000504638"/>
    </source>
</evidence>
<comment type="similarity">
    <text evidence="2">Belongs to the gluconokinase GntK/GntV family.</text>
</comment>
<evidence type="ECO:0000256" key="9">
    <source>
        <dbReference type="ARBA" id="ARBA00048090"/>
    </source>
</evidence>
<dbReference type="PANTHER" id="PTHR43442:SF3">
    <property type="entry name" value="GLUCONOKINASE-RELATED"/>
    <property type="match status" value="1"/>
</dbReference>
<dbReference type="EMBL" id="ML975166">
    <property type="protein sequence ID" value="KAF1810342.1"/>
    <property type="molecule type" value="Genomic_DNA"/>
</dbReference>
<evidence type="ECO:0000256" key="3">
    <source>
        <dbReference type="ARBA" id="ARBA00012054"/>
    </source>
</evidence>
<evidence type="ECO:0000256" key="4">
    <source>
        <dbReference type="ARBA" id="ARBA00022679"/>
    </source>
</evidence>
<dbReference type="SUPFAM" id="SSF52540">
    <property type="entry name" value="P-loop containing nucleoside triphosphate hydrolases"/>
    <property type="match status" value="1"/>
</dbReference>
<accession>A0A6G1FXA5</accession>
<feature type="region of interest" description="Disordered" evidence="10">
    <location>
        <begin position="88"/>
        <end position="116"/>
    </location>
</feature>
<keyword evidence="5" id="KW-0547">Nucleotide-binding</keyword>
<comment type="pathway">
    <text evidence="1">Carbohydrate acid metabolism; D-gluconate degradation.</text>
</comment>
<evidence type="ECO:0000256" key="2">
    <source>
        <dbReference type="ARBA" id="ARBA00008420"/>
    </source>
</evidence>
<proteinExistence type="inferred from homology"/>
<dbReference type="GO" id="GO:0005737">
    <property type="term" value="C:cytoplasm"/>
    <property type="evidence" value="ECO:0007669"/>
    <property type="project" value="TreeGrafter"/>
</dbReference>
<dbReference type="RefSeq" id="XP_033531973.1">
    <property type="nucleotide sequence ID" value="XM_033676604.1"/>
</dbReference>
<evidence type="ECO:0000256" key="1">
    <source>
        <dbReference type="ARBA" id="ARBA00004875"/>
    </source>
</evidence>
<dbReference type="CDD" id="cd02021">
    <property type="entry name" value="GntK"/>
    <property type="match status" value="1"/>
</dbReference>
<feature type="compositionally biased region" description="Polar residues" evidence="10">
    <location>
        <begin position="88"/>
        <end position="105"/>
    </location>
</feature>
<dbReference type="Gene3D" id="3.40.50.300">
    <property type="entry name" value="P-loop containing nucleotide triphosphate hydrolases"/>
    <property type="match status" value="1"/>
</dbReference>
<reference evidence="13" key="2">
    <citation type="submission" date="2020-04" db="EMBL/GenBank/DDBJ databases">
        <authorList>
            <consortium name="NCBI Genome Project"/>
        </authorList>
    </citation>
    <scope>NUCLEOTIDE SEQUENCE</scope>
    <source>
        <strain evidence="13">CBS 781.70</strain>
    </source>
</reference>
<dbReference type="OrthoDB" id="275177at2759"/>
<dbReference type="GO" id="GO:0046316">
    <property type="term" value="F:gluconokinase activity"/>
    <property type="evidence" value="ECO:0007669"/>
    <property type="project" value="UniProtKB-EC"/>
</dbReference>
<dbReference type="UniPathway" id="UPA00792"/>
<comment type="catalytic activity">
    <reaction evidence="9">
        <text>D-gluconate + ATP = 6-phospho-D-gluconate + ADP + H(+)</text>
        <dbReference type="Rhea" id="RHEA:19433"/>
        <dbReference type="ChEBI" id="CHEBI:15378"/>
        <dbReference type="ChEBI" id="CHEBI:18391"/>
        <dbReference type="ChEBI" id="CHEBI:30616"/>
        <dbReference type="ChEBI" id="CHEBI:58759"/>
        <dbReference type="ChEBI" id="CHEBI:456216"/>
        <dbReference type="EC" id="2.7.1.12"/>
    </reaction>
</comment>
<evidence type="ECO:0000256" key="6">
    <source>
        <dbReference type="ARBA" id="ARBA00022777"/>
    </source>
</evidence>
<dbReference type="InterPro" id="IPR027417">
    <property type="entry name" value="P-loop_NTPase"/>
</dbReference>
<dbReference type="GO" id="GO:0005975">
    <property type="term" value="P:carbohydrate metabolic process"/>
    <property type="evidence" value="ECO:0007669"/>
    <property type="project" value="InterPro"/>
</dbReference>
<sequence length="244" mass="26880">MYPVADPPLNSSTEQPQPLSGHIWIVTGPAGCGKSTIAEYLADELRVPYIEGDEFHPEANIKKMAAGIPLTDSDRWGWLSTLRNEGLSQLQRQSNPTLPRQSSRSAIPDPRSREPEHAVVMTCSALKRTYRDILRGALDVRPSDDASRPSVPPFSRTNSNPPDQPNVHVHFIYLRAPEDVLLARVGSRKGHYMKKSMVRSQFASLEEPKAEEEPDVAVLDVGEGHDPTDVKSAAVEVVRSALTS</sequence>
<reference evidence="11 13" key="1">
    <citation type="submission" date="2020-01" db="EMBL/GenBank/DDBJ databases">
        <authorList>
            <consortium name="DOE Joint Genome Institute"/>
            <person name="Haridas S."/>
            <person name="Albert R."/>
            <person name="Binder M."/>
            <person name="Bloem J."/>
            <person name="Labutti K."/>
            <person name="Salamov A."/>
            <person name="Andreopoulos B."/>
            <person name="Baker S.E."/>
            <person name="Barry K."/>
            <person name="Bills G."/>
            <person name="Bluhm B.H."/>
            <person name="Cannon C."/>
            <person name="Castanera R."/>
            <person name="Culley D.E."/>
            <person name="Daum C."/>
            <person name="Ezra D."/>
            <person name="Gonzalez J.B."/>
            <person name="Henrissat B."/>
            <person name="Kuo A."/>
            <person name="Liang C."/>
            <person name="Lipzen A."/>
            <person name="Lutzoni F."/>
            <person name="Magnuson J."/>
            <person name="Mondo S."/>
            <person name="Nolan M."/>
            <person name="Ohm R."/>
            <person name="Pangilinan J."/>
            <person name="Park H.-J."/>
            <person name="Ramirez L."/>
            <person name="Alfaro M."/>
            <person name="Sun H."/>
            <person name="Tritt A."/>
            <person name="Yoshinaga Y."/>
            <person name="Zwiers L.-H."/>
            <person name="Turgeon B.G."/>
            <person name="Goodwin S.B."/>
            <person name="Spatafora J.W."/>
            <person name="Crous P.W."/>
            <person name="Grigoriev I.V."/>
        </authorList>
    </citation>
    <scope>NUCLEOTIDE SEQUENCE</scope>
    <source>
        <strain evidence="11 13">CBS 781.70</strain>
    </source>
</reference>
<keyword evidence="7" id="KW-0067">ATP-binding</keyword>
<keyword evidence="12" id="KW-1185">Reference proteome</keyword>
<dbReference type="GO" id="GO:0005524">
    <property type="term" value="F:ATP binding"/>
    <property type="evidence" value="ECO:0007669"/>
    <property type="project" value="UniProtKB-KW"/>
</dbReference>
<keyword evidence="6 11" id="KW-0418">Kinase</keyword>
<dbReference type="PANTHER" id="PTHR43442">
    <property type="entry name" value="GLUCONOKINASE-RELATED"/>
    <property type="match status" value="1"/>
</dbReference>
<dbReference type="AlphaFoldDB" id="A0A6G1FXA5"/>
<evidence type="ECO:0000313" key="13">
    <source>
        <dbReference type="RefSeq" id="XP_033531973.1"/>
    </source>
</evidence>
<gene>
    <name evidence="11 13" type="ORF">P152DRAFT_401320</name>
</gene>
<organism evidence="11">
    <name type="scientific">Eremomyces bilateralis CBS 781.70</name>
    <dbReference type="NCBI Taxonomy" id="1392243"/>
    <lineage>
        <taxon>Eukaryota</taxon>
        <taxon>Fungi</taxon>
        <taxon>Dikarya</taxon>
        <taxon>Ascomycota</taxon>
        <taxon>Pezizomycotina</taxon>
        <taxon>Dothideomycetes</taxon>
        <taxon>Dothideomycetes incertae sedis</taxon>
        <taxon>Eremomycetales</taxon>
        <taxon>Eremomycetaceae</taxon>
        <taxon>Eremomyces</taxon>
    </lineage>
</organism>
<reference evidence="13" key="3">
    <citation type="submission" date="2025-04" db="UniProtKB">
        <authorList>
            <consortium name="RefSeq"/>
        </authorList>
    </citation>
    <scope>IDENTIFICATION</scope>
    <source>
        <strain evidence="13">CBS 781.70</strain>
    </source>
</reference>
<name>A0A6G1FXA5_9PEZI</name>
<keyword evidence="4" id="KW-0808">Transferase</keyword>
<evidence type="ECO:0000256" key="7">
    <source>
        <dbReference type="ARBA" id="ARBA00022840"/>
    </source>
</evidence>
<evidence type="ECO:0000313" key="11">
    <source>
        <dbReference type="EMBL" id="KAF1810342.1"/>
    </source>
</evidence>
<dbReference type="InterPro" id="IPR006001">
    <property type="entry name" value="Therm_gnt_kin"/>
</dbReference>
<dbReference type="EC" id="2.7.1.12" evidence="3"/>
<feature type="region of interest" description="Disordered" evidence="10">
    <location>
        <begin position="139"/>
        <end position="165"/>
    </location>
</feature>
<dbReference type="Proteomes" id="UP000504638">
    <property type="component" value="Unplaced"/>
</dbReference>
<dbReference type="GeneID" id="54417174"/>
<evidence type="ECO:0000256" key="8">
    <source>
        <dbReference type="ARBA" id="ARBA00029835"/>
    </source>
</evidence>
<protein>
    <recommendedName>
        <fullName evidence="3">gluconokinase</fullName>
        <ecNumber evidence="3">2.7.1.12</ecNumber>
    </recommendedName>
    <alternativeName>
        <fullName evidence="8">Gluconate kinase</fullName>
    </alternativeName>
</protein>
<evidence type="ECO:0000256" key="10">
    <source>
        <dbReference type="SAM" id="MobiDB-lite"/>
    </source>
</evidence>